<dbReference type="InterPro" id="IPR043777">
    <property type="entry name" value="DUF5719"/>
</dbReference>
<dbReference type="RefSeq" id="WP_310911900.1">
    <property type="nucleotide sequence ID" value="NZ_JAVLVT010000003.1"/>
</dbReference>
<sequence>MRLFVENRFALLGLVMVALFTLLAVAHLTRPDSELAALDRGEAMVAPVESAVRVCPHPPGGDDAEIRVFSGPQDLAELGDGEADAPGNAGEAIAMANTPDEEVLAEGAPPGEPWTVDPGDADEQVVVRASGRAAQGLEVTQYTVGDGDGDAAAADLRCGEPGLGEWFLAPGGGDLDELELFLANVDDAASTVNIDIYAADGPVYEPDHRGIAIDAHDELSLDLLEATEVSSAVAVHVRTNRGRVAASLFGGWSGPGTEWVPPATAPAGDQVIPGLPPGGGARQLVVATPEDQPAEARVRLFTPDGEVEHDSLDRLDVPPAASATLSLEGQLDEEPATVVVESEQPVVAGVIMTRDGGDADAAYTAAAPPLEQPLDARSLLTPTPDTEGGGSVVVGAPDAAAEVRLIPLLDEDADAWVPGPVTELSVARGHTEQLPLDELDGVDDLDDVGVIQVLLAEGSGPVYAAHLARHSADDDTSTSIRPLRATPDRVALPVTGDSLSSVVP</sequence>
<organism evidence="1 2">
    <name type="scientific">Lipingzhangella rawalii</name>
    <dbReference type="NCBI Taxonomy" id="2055835"/>
    <lineage>
        <taxon>Bacteria</taxon>
        <taxon>Bacillati</taxon>
        <taxon>Actinomycetota</taxon>
        <taxon>Actinomycetes</taxon>
        <taxon>Streptosporangiales</taxon>
        <taxon>Nocardiopsidaceae</taxon>
        <taxon>Lipingzhangella</taxon>
    </lineage>
</organism>
<comment type="caution">
    <text evidence="1">The sequence shown here is derived from an EMBL/GenBank/DDBJ whole genome shotgun (WGS) entry which is preliminary data.</text>
</comment>
<dbReference type="Pfam" id="PF18986">
    <property type="entry name" value="DUF5719"/>
    <property type="match status" value="1"/>
</dbReference>
<dbReference type="EMBL" id="JAVLVT010000003">
    <property type="protein sequence ID" value="MDS1270385.1"/>
    <property type="molecule type" value="Genomic_DNA"/>
</dbReference>
<gene>
    <name evidence="1" type="ORF">RIF23_08770</name>
</gene>
<accession>A0ABU2H504</accession>
<proteinExistence type="predicted"/>
<dbReference type="Proteomes" id="UP001250214">
    <property type="component" value="Unassembled WGS sequence"/>
</dbReference>
<protein>
    <submittedName>
        <fullName evidence="1">DUF5719 family protein</fullName>
    </submittedName>
</protein>
<reference evidence="2" key="1">
    <citation type="submission" date="2023-07" db="EMBL/GenBank/DDBJ databases">
        <title>Novel species in the genus Lipingzhangella isolated from Sambhar Salt Lake.</title>
        <authorList>
            <person name="Jiya N."/>
            <person name="Kajale S."/>
            <person name="Sharma A."/>
        </authorList>
    </citation>
    <scope>NUCLEOTIDE SEQUENCE [LARGE SCALE GENOMIC DNA]</scope>
    <source>
        <strain evidence="2">LS1_29</strain>
    </source>
</reference>
<name>A0ABU2H504_9ACTN</name>
<keyword evidence="2" id="KW-1185">Reference proteome</keyword>
<evidence type="ECO:0000313" key="1">
    <source>
        <dbReference type="EMBL" id="MDS1270385.1"/>
    </source>
</evidence>
<evidence type="ECO:0000313" key="2">
    <source>
        <dbReference type="Proteomes" id="UP001250214"/>
    </source>
</evidence>